<feature type="transmembrane region" description="Helical" evidence="1">
    <location>
        <begin position="138"/>
        <end position="158"/>
    </location>
</feature>
<keyword evidence="1" id="KW-1133">Transmembrane helix</keyword>
<dbReference type="RefSeq" id="WP_390276524.1">
    <property type="nucleotide sequence ID" value="NZ_JBHUDK010000002.1"/>
</dbReference>
<feature type="transmembrane region" description="Helical" evidence="1">
    <location>
        <begin position="389"/>
        <end position="419"/>
    </location>
</feature>
<organism evidence="2 3">
    <name type="scientific">Halobellus rarus</name>
    <dbReference type="NCBI Taxonomy" id="1126237"/>
    <lineage>
        <taxon>Archaea</taxon>
        <taxon>Methanobacteriati</taxon>
        <taxon>Methanobacteriota</taxon>
        <taxon>Stenosarchaea group</taxon>
        <taxon>Halobacteria</taxon>
        <taxon>Halobacteriales</taxon>
        <taxon>Haloferacaceae</taxon>
        <taxon>Halobellus</taxon>
    </lineage>
</organism>
<keyword evidence="1" id="KW-0812">Transmembrane</keyword>
<dbReference type="EMBL" id="JBHUDK010000002">
    <property type="protein sequence ID" value="MFD1597524.1"/>
    <property type="molecule type" value="Genomic_DNA"/>
</dbReference>
<keyword evidence="3" id="KW-1185">Reference proteome</keyword>
<feature type="transmembrane region" description="Helical" evidence="1">
    <location>
        <begin position="107"/>
        <end position="126"/>
    </location>
</feature>
<reference evidence="2 3" key="1">
    <citation type="journal article" date="2019" name="Int. J. Syst. Evol. Microbiol.">
        <title>The Global Catalogue of Microorganisms (GCM) 10K type strain sequencing project: providing services to taxonomists for standard genome sequencing and annotation.</title>
        <authorList>
            <consortium name="The Broad Institute Genomics Platform"/>
            <consortium name="The Broad Institute Genome Sequencing Center for Infectious Disease"/>
            <person name="Wu L."/>
            <person name="Ma J."/>
        </authorList>
    </citation>
    <scope>NUCLEOTIDE SEQUENCE [LARGE SCALE GENOMIC DNA]</scope>
    <source>
        <strain evidence="2 3">CGMCC 1.12121</strain>
    </source>
</reference>
<evidence type="ECO:0000256" key="1">
    <source>
        <dbReference type="SAM" id="Phobius"/>
    </source>
</evidence>
<feature type="transmembrane region" description="Helical" evidence="1">
    <location>
        <begin position="21"/>
        <end position="44"/>
    </location>
</feature>
<dbReference type="Proteomes" id="UP001597085">
    <property type="component" value="Unassembled WGS sequence"/>
</dbReference>
<proteinExistence type="predicted"/>
<sequence>MNPQLNKINPYQTIYKSKLLMVFYYIVFALILSLFYIIFVVPMFSYSGFSMSLSPYELGICITLFVIIGLSLPVKETSLRLIILHFLFAFSLVPLLVYTILGPGNLIYTSIICIGFILTILISDLGIHLTRPSLPINIYNLTTLLLSFSIFIGLWLLIQNGLPQLTALDLRDVYEVRGTTIYGGTLFVYLVSWQAKVVNPFLIAYGITNKKYMVGLVAFCLQLGTYLYTSHKIYLFSIGLVVLLIWILFEGSVSLTLSKVLSISVVSSYIVYLFSDLLIIPSIMIRRVFFLPPKAQTHYYDYFSENEFAYFSMSRVGFFIDEVYEESLPTIIGREYFSGASANAAYFADGYAQLGLLGILIVSIVLGFVLLIANSMIDSTDPIATTAVIIPFFSLINSALTTTLLTHGLVVGIALAILYSSIQTSNKREVIQ</sequence>
<gene>
    <name evidence="2" type="ORF">ACFSBX_00880</name>
</gene>
<dbReference type="AlphaFoldDB" id="A0ABD6CH96"/>
<evidence type="ECO:0000313" key="3">
    <source>
        <dbReference type="Proteomes" id="UP001597085"/>
    </source>
</evidence>
<feature type="transmembrane region" description="Helical" evidence="1">
    <location>
        <begin position="354"/>
        <end position="377"/>
    </location>
</feature>
<feature type="transmembrane region" description="Helical" evidence="1">
    <location>
        <begin position="56"/>
        <end position="74"/>
    </location>
</feature>
<feature type="transmembrane region" description="Helical" evidence="1">
    <location>
        <begin position="233"/>
        <end position="249"/>
    </location>
</feature>
<protein>
    <submittedName>
        <fullName evidence="2">Uncharacterized protein</fullName>
    </submittedName>
</protein>
<comment type="caution">
    <text evidence="2">The sequence shown here is derived from an EMBL/GenBank/DDBJ whole genome shotgun (WGS) entry which is preliminary data.</text>
</comment>
<feature type="transmembrane region" description="Helical" evidence="1">
    <location>
        <begin position="212"/>
        <end position="228"/>
    </location>
</feature>
<name>A0ABD6CH96_9EURY</name>
<feature type="transmembrane region" description="Helical" evidence="1">
    <location>
        <begin position="81"/>
        <end position="101"/>
    </location>
</feature>
<feature type="transmembrane region" description="Helical" evidence="1">
    <location>
        <begin position="269"/>
        <end position="289"/>
    </location>
</feature>
<accession>A0ABD6CH96</accession>
<keyword evidence="1" id="KW-0472">Membrane</keyword>
<evidence type="ECO:0000313" key="2">
    <source>
        <dbReference type="EMBL" id="MFD1597524.1"/>
    </source>
</evidence>